<dbReference type="Pfam" id="PF26128">
    <property type="entry name" value="Gad2"/>
    <property type="match status" value="1"/>
</dbReference>
<dbReference type="PANTHER" id="PTHR43558:SF6">
    <property type="entry name" value="REDUCTASE, PUTATIVE (AFU_ORTHOLOGUE AFUA_3G10540)-RELATED"/>
    <property type="match status" value="1"/>
</dbReference>
<dbReference type="AlphaFoldDB" id="A0AAD5UCM6"/>
<sequence>MFACRYGENCYRINMNHLQDFEHPVSVYMSRTAVIYDSNTDEFLWKAHCKDREQCTDTSELHLQKYWHAGDDCLDPNEGILKYVSQIKDRKYQTEQDPVNMSDLQILGNSTKTGKELKLLKELALKTVAQAINESPLDYVDYFKDISSEIANSYFPLLTYSTMEKLVEANAFDWLGNEKSYYEHHQNLENRYRSMFVSDRENKALEDPCLMMGSVFIGYETKAFVPKETDTLLLESPFHPGSAFASKELFKKQWHHLTGGVFQDIDLNNLFFAGGAVLAALQPFDPSKDINEQLIEKGYYNSDIDIFVYGISDPEEATERVQKFCEDIQTQVDDVLFVRNHNTLTIVREYPLRQIQVIFRLYKSPSEILMGFDIDCCCVGYDGNDVYGIPRFFGAVTYQRNVVDLSRRSPSYEYRLYKYSKRGFGVLIKDRKIDIEEIDMDVDELYGLPKLVDLSEGGATELHRRYKGGKIPKASSSESPSEEAARIQQELKIAKVKKECIDCDEYIKMVSGQPFEIRNKRHKGGLLPDSRVTEIIDIDRYVESNSFAYSNYMTIKIPYSANWSLARIEELIVNVNKKFLNCQTYGTLQFLSFATAQMDDNEDISDIFIPDCIEIARFSEDVFESNLSFVAVIDGRECISEYSPDECWLIDNPGQQMLTGSFEPIQSEIDDWITGKSPYDEDE</sequence>
<organism evidence="2 3">
    <name type="scientific">Boothiomyces macroporosus</name>
    <dbReference type="NCBI Taxonomy" id="261099"/>
    <lineage>
        <taxon>Eukaryota</taxon>
        <taxon>Fungi</taxon>
        <taxon>Fungi incertae sedis</taxon>
        <taxon>Chytridiomycota</taxon>
        <taxon>Chytridiomycota incertae sedis</taxon>
        <taxon>Chytridiomycetes</taxon>
        <taxon>Rhizophydiales</taxon>
        <taxon>Terramycetaceae</taxon>
        <taxon>Boothiomyces</taxon>
    </lineage>
</organism>
<dbReference type="EMBL" id="JADGKB010000082">
    <property type="protein sequence ID" value="KAJ3254575.1"/>
    <property type="molecule type" value="Genomic_DNA"/>
</dbReference>
<name>A0AAD5UCM6_9FUNG</name>
<comment type="caution">
    <text evidence="2">The sequence shown here is derived from an EMBL/GenBank/DDBJ whole genome shotgun (WGS) entry which is preliminary data.</text>
</comment>
<accession>A0AAD5UCM6</accession>
<proteinExistence type="predicted"/>
<feature type="domain" description="PBZ-type" evidence="1">
    <location>
        <begin position="4"/>
        <end position="24"/>
    </location>
</feature>
<dbReference type="InterPro" id="IPR053354">
    <property type="entry name" value="MGDG_epimerase"/>
</dbReference>
<evidence type="ECO:0000259" key="1">
    <source>
        <dbReference type="Pfam" id="PF10283"/>
    </source>
</evidence>
<evidence type="ECO:0000313" key="2">
    <source>
        <dbReference type="EMBL" id="KAJ3254575.1"/>
    </source>
</evidence>
<reference evidence="2" key="1">
    <citation type="submission" date="2020-05" db="EMBL/GenBank/DDBJ databases">
        <title>Phylogenomic resolution of chytrid fungi.</title>
        <authorList>
            <person name="Stajich J.E."/>
            <person name="Amses K."/>
            <person name="Simmons R."/>
            <person name="Seto K."/>
            <person name="Myers J."/>
            <person name="Bonds A."/>
            <person name="Quandt C.A."/>
            <person name="Barry K."/>
            <person name="Liu P."/>
            <person name="Grigoriev I."/>
            <person name="Longcore J.E."/>
            <person name="James T.Y."/>
        </authorList>
    </citation>
    <scope>NUCLEOTIDE SEQUENCE</scope>
    <source>
        <strain evidence="2">PLAUS21</strain>
    </source>
</reference>
<protein>
    <submittedName>
        <fullName evidence="2">Protein mono-ADP-ribosyltransferase parp4</fullName>
    </submittedName>
</protein>
<dbReference type="PANTHER" id="PTHR43558">
    <property type="entry name" value="REDUCTASE, PUTATIVE (AFU_ORTHOLOGUE AFUA_3G10540)-RELATED"/>
    <property type="match status" value="1"/>
</dbReference>
<gene>
    <name evidence="2" type="primary">PARP4_1</name>
    <name evidence="2" type="ORF">HK103_007060</name>
</gene>
<dbReference type="InterPro" id="IPR019406">
    <property type="entry name" value="APLF_PBZ"/>
</dbReference>
<dbReference type="Pfam" id="PF10283">
    <property type="entry name" value="zf-CCHH"/>
    <property type="match status" value="1"/>
</dbReference>
<dbReference type="Proteomes" id="UP001210925">
    <property type="component" value="Unassembled WGS sequence"/>
</dbReference>
<evidence type="ECO:0000313" key="3">
    <source>
        <dbReference type="Proteomes" id="UP001210925"/>
    </source>
</evidence>
<keyword evidence="3" id="KW-1185">Reference proteome</keyword>